<sequence>MRGQYCSVNRRGDFALLLEIEGDVRILMRNFRGENVFWAIRGGGLPGLESSCPGSLPDGCCGIVFQQH</sequence>
<dbReference type="Proteomes" id="UP001497516">
    <property type="component" value="Chromosome 3"/>
</dbReference>
<keyword evidence="2" id="KW-1185">Reference proteome</keyword>
<evidence type="ECO:0000313" key="1">
    <source>
        <dbReference type="EMBL" id="CAL1379441.1"/>
    </source>
</evidence>
<proteinExistence type="predicted"/>
<reference evidence="1 2" key="1">
    <citation type="submission" date="2024-04" db="EMBL/GenBank/DDBJ databases">
        <authorList>
            <person name="Fracassetti M."/>
        </authorList>
    </citation>
    <scope>NUCLEOTIDE SEQUENCE [LARGE SCALE GENOMIC DNA]</scope>
</reference>
<protein>
    <submittedName>
        <fullName evidence="1">Uncharacterized protein</fullName>
    </submittedName>
</protein>
<dbReference type="EMBL" id="OZ034816">
    <property type="protein sequence ID" value="CAL1379441.1"/>
    <property type="molecule type" value="Genomic_DNA"/>
</dbReference>
<dbReference type="AlphaFoldDB" id="A0AAV2E0H9"/>
<gene>
    <name evidence="1" type="ORF">LTRI10_LOCUS20960</name>
</gene>
<name>A0AAV2E0H9_9ROSI</name>
<organism evidence="1 2">
    <name type="scientific">Linum trigynum</name>
    <dbReference type="NCBI Taxonomy" id="586398"/>
    <lineage>
        <taxon>Eukaryota</taxon>
        <taxon>Viridiplantae</taxon>
        <taxon>Streptophyta</taxon>
        <taxon>Embryophyta</taxon>
        <taxon>Tracheophyta</taxon>
        <taxon>Spermatophyta</taxon>
        <taxon>Magnoliopsida</taxon>
        <taxon>eudicotyledons</taxon>
        <taxon>Gunneridae</taxon>
        <taxon>Pentapetalae</taxon>
        <taxon>rosids</taxon>
        <taxon>fabids</taxon>
        <taxon>Malpighiales</taxon>
        <taxon>Linaceae</taxon>
        <taxon>Linum</taxon>
    </lineage>
</organism>
<accession>A0AAV2E0H9</accession>
<evidence type="ECO:0000313" key="2">
    <source>
        <dbReference type="Proteomes" id="UP001497516"/>
    </source>
</evidence>